<accession>A0A127QSY3</accession>
<keyword evidence="4" id="KW-1185">Reference proteome</keyword>
<dbReference type="AlphaFoldDB" id="A0A127QSY3"/>
<dbReference type="KEGG" id="cpra:CPter91_0885"/>
<sequence>MSLRGSLLLAWLMQPMPCGDVLWHCAARLFFYSGLYI</sequence>
<dbReference type="EMBL" id="CP013234">
    <property type="protein sequence ID" value="AMP03273.1"/>
    <property type="molecule type" value="Genomic_DNA"/>
</dbReference>
<protein>
    <submittedName>
        <fullName evidence="1">Uncharacterized protein</fullName>
    </submittedName>
</protein>
<evidence type="ECO:0000313" key="3">
    <source>
        <dbReference type="Proteomes" id="UP000074561"/>
    </source>
</evidence>
<evidence type="ECO:0000313" key="4">
    <source>
        <dbReference type="Proteomes" id="UP000074914"/>
    </source>
</evidence>
<evidence type="ECO:0000313" key="1">
    <source>
        <dbReference type="EMBL" id="AMP03273.1"/>
    </source>
</evidence>
<gene>
    <name evidence="2" type="ORF">CPter291_0802</name>
    <name evidence="1" type="ORF">CPter91_0885</name>
</gene>
<dbReference type="Proteomes" id="UP000074561">
    <property type="component" value="Chromosome"/>
</dbReference>
<dbReference type="EMBL" id="CP013236">
    <property type="protein sequence ID" value="AMP13081.1"/>
    <property type="molecule type" value="Genomic_DNA"/>
</dbReference>
<organism evidence="1 3">
    <name type="scientific">Collimonas pratensis</name>
    <dbReference type="NCBI Taxonomy" id="279113"/>
    <lineage>
        <taxon>Bacteria</taxon>
        <taxon>Pseudomonadati</taxon>
        <taxon>Pseudomonadota</taxon>
        <taxon>Betaproteobacteria</taxon>
        <taxon>Burkholderiales</taxon>
        <taxon>Oxalobacteraceae</taxon>
        <taxon>Collimonas</taxon>
    </lineage>
</organism>
<proteinExistence type="predicted"/>
<dbReference type="Proteomes" id="UP000074914">
    <property type="component" value="Chromosome"/>
</dbReference>
<evidence type="ECO:0000313" key="2">
    <source>
        <dbReference type="EMBL" id="AMP13081.1"/>
    </source>
</evidence>
<dbReference type="PATRIC" id="fig|279113.10.peg.797"/>
<name>A0A127QSY3_9BURK</name>
<reference evidence="3 4" key="1">
    <citation type="submission" date="2015-11" db="EMBL/GenBank/DDBJ databases">
        <title>Exploring the genomic traits of fungus-feeding bacterial genus Collimonas.</title>
        <authorList>
            <person name="Song C."/>
            <person name="Schmidt R."/>
            <person name="de Jager V."/>
            <person name="Krzyzanowska D."/>
            <person name="Jongedijk E."/>
            <person name="Cankar K."/>
            <person name="Beekwilder J."/>
            <person name="van Veen A."/>
            <person name="de Boer W."/>
            <person name="van Veen J.A."/>
            <person name="Garbeva P."/>
        </authorList>
    </citation>
    <scope>NUCLEOTIDE SEQUENCE [LARGE SCALE GENOMIC DNA]</scope>
    <source>
        <strain evidence="2 4">Ter291</strain>
        <strain evidence="1 3">Ter91</strain>
    </source>
</reference>